<evidence type="ECO:0000313" key="9">
    <source>
        <dbReference type="EMBL" id="EFJ26558.1"/>
    </source>
</evidence>
<dbReference type="InterPro" id="IPR036140">
    <property type="entry name" value="PFN_sf"/>
</dbReference>
<dbReference type="SMART" id="SM00392">
    <property type="entry name" value="PROF"/>
    <property type="match status" value="1"/>
</dbReference>
<dbReference type="PRINTS" id="PR00392">
    <property type="entry name" value="PROFILIN"/>
</dbReference>
<dbReference type="Gramene" id="EFJ14815">
    <property type="protein sequence ID" value="EFJ14815"/>
    <property type="gene ID" value="SELMODRAFT_268848"/>
</dbReference>
<dbReference type="eggNOG" id="KOG1755">
    <property type="taxonomic scope" value="Eukaryota"/>
</dbReference>
<dbReference type="PANTHER" id="PTHR11604">
    <property type="entry name" value="PROFILIN"/>
    <property type="match status" value="1"/>
</dbReference>
<dbReference type="EMBL" id="GL377626">
    <property type="protein sequence ID" value="EFJ14815.1"/>
    <property type="molecule type" value="Genomic_DNA"/>
</dbReference>
<evidence type="ECO:0000256" key="4">
    <source>
        <dbReference type="ARBA" id="ARBA00023203"/>
    </source>
</evidence>
<comment type="function">
    <text evidence="6">Binds to actin and affects the structure of the cytoskeleton. At high concentrations, profilin prevents the polymerization of actin, whereas it enhances it at low concentrations.</text>
</comment>
<dbReference type="KEGG" id="smo:SELMODRAFT_148414"/>
<keyword evidence="10" id="KW-1185">Reference proteome</keyword>
<gene>
    <name evidence="9" type="ORF">SELMODRAFT_148414</name>
    <name evidence="8" type="ORF">SELMODRAFT_268848</name>
</gene>
<dbReference type="OMA" id="GLQPEMC"/>
<dbReference type="CDD" id="cd00148">
    <property type="entry name" value="PROF"/>
    <property type="match status" value="1"/>
</dbReference>
<comment type="similarity">
    <text evidence="2 7">Belongs to the profilin family.</text>
</comment>
<dbReference type="GO" id="GO:0003785">
    <property type="term" value="F:actin monomer binding"/>
    <property type="evidence" value="ECO:0000318"/>
    <property type="project" value="GO_Central"/>
</dbReference>
<dbReference type="PROSITE" id="PS00414">
    <property type="entry name" value="PROFILIN"/>
    <property type="match status" value="1"/>
</dbReference>
<sequence length="132" mass="14242">MSWQTYVDSYLMYDLGNGRTLSSAAILGHDGSVWAQSPNFPAVKPEEITNVMNAFDDSSQLAQNGLYLSGSKYMVIQGEAGVVIRGKKGSAGVTIKKTSSALVIGLYDEPVAPGECNVVVERLADYLIEQNY</sequence>
<evidence type="ECO:0000256" key="7">
    <source>
        <dbReference type="RuleBase" id="RU003909"/>
    </source>
</evidence>
<dbReference type="OrthoDB" id="421374at2759"/>
<dbReference type="InterPro" id="IPR005455">
    <property type="entry name" value="PFN_euk"/>
</dbReference>
<dbReference type="Gene3D" id="3.30.450.30">
    <property type="entry name" value="Dynein light chain 2a, cytoplasmic"/>
    <property type="match status" value="1"/>
</dbReference>
<dbReference type="GO" id="GO:0005856">
    <property type="term" value="C:cytoskeleton"/>
    <property type="evidence" value="ECO:0007669"/>
    <property type="project" value="UniProtKB-SubCell"/>
</dbReference>
<dbReference type="GO" id="GO:0005938">
    <property type="term" value="C:cell cortex"/>
    <property type="evidence" value="ECO:0000318"/>
    <property type="project" value="GO_Central"/>
</dbReference>
<dbReference type="HOGENOM" id="CLU_120772_0_1_1"/>
<organism evidence="10">
    <name type="scientific">Selaginella moellendorffii</name>
    <name type="common">Spikemoss</name>
    <dbReference type="NCBI Taxonomy" id="88036"/>
    <lineage>
        <taxon>Eukaryota</taxon>
        <taxon>Viridiplantae</taxon>
        <taxon>Streptophyta</taxon>
        <taxon>Embryophyta</taxon>
        <taxon>Tracheophyta</taxon>
        <taxon>Lycopodiopsida</taxon>
        <taxon>Selaginellales</taxon>
        <taxon>Selaginellaceae</taxon>
        <taxon>Selaginella</taxon>
    </lineage>
</organism>
<dbReference type="AlphaFoldDB" id="D8RML7"/>
<protein>
    <recommendedName>
        <fullName evidence="7">Profilin</fullName>
    </recommendedName>
</protein>
<evidence type="ECO:0000256" key="1">
    <source>
        <dbReference type="ARBA" id="ARBA00004245"/>
    </source>
</evidence>
<dbReference type="Pfam" id="PF00235">
    <property type="entry name" value="Profilin"/>
    <property type="match status" value="1"/>
</dbReference>
<dbReference type="FunCoup" id="D8RML7">
    <property type="interactions" value="2118"/>
</dbReference>
<keyword evidence="5 6" id="KW-0206">Cytoskeleton</keyword>
<dbReference type="STRING" id="88036.D8RML7"/>
<dbReference type="SUPFAM" id="SSF55770">
    <property type="entry name" value="Profilin (actin-binding protein)"/>
    <property type="match status" value="1"/>
</dbReference>
<evidence type="ECO:0000256" key="3">
    <source>
        <dbReference type="ARBA" id="ARBA00022490"/>
    </source>
</evidence>
<dbReference type="EMBL" id="GL377584">
    <property type="protein sequence ID" value="EFJ26558.1"/>
    <property type="molecule type" value="Genomic_DNA"/>
</dbReference>
<name>D8RML7_SELML</name>
<evidence type="ECO:0000256" key="2">
    <source>
        <dbReference type="ARBA" id="ARBA00010058"/>
    </source>
</evidence>
<dbReference type="Proteomes" id="UP000001514">
    <property type="component" value="Unassembled WGS sequence"/>
</dbReference>
<keyword evidence="4 7" id="KW-0009">Actin-binding</keyword>
<dbReference type="Gramene" id="EFJ26558">
    <property type="protein sequence ID" value="EFJ26558"/>
    <property type="gene ID" value="SELMODRAFT_148414"/>
</dbReference>
<dbReference type="InterPro" id="IPR048278">
    <property type="entry name" value="PFN"/>
</dbReference>
<comment type="subcellular location">
    <subcellularLocation>
        <location evidence="1">Cytoplasm</location>
        <location evidence="1">Cytoskeleton</location>
    </subcellularLocation>
</comment>
<dbReference type="PANTHER" id="PTHR11604:SF0">
    <property type="entry name" value="PROFILIN"/>
    <property type="match status" value="1"/>
</dbReference>
<proteinExistence type="inferred from homology"/>
<dbReference type="KEGG" id="smo:SELMODRAFT_268848"/>
<evidence type="ECO:0000256" key="5">
    <source>
        <dbReference type="ARBA" id="ARBA00023212"/>
    </source>
</evidence>
<dbReference type="PRINTS" id="PR01640">
    <property type="entry name" value="PROFILINPLNT"/>
</dbReference>
<dbReference type="InterPro" id="IPR027310">
    <property type="entry name" value="Profilin_CS"/>
</dbReference>
<keyword evidence="3" id="KW-0963">Cytoplasm</keyword>
<accession>D8RML7</accession>
<dbReference type="InParanoid" id="D8RML7"/>
<reference evidence="9 10" key="1">
    <citation type="journal article" date="2011" name="Science">
        <title>The Selaginella genome identifies genetic changes associated with the evolution of vascular plants.</title>
        <authorList>
            <person name="Banks J.A."/>
            <person name="Nishiyama T."/>
            <person name="Hasebe M."/>
            <person name="Bowman J.L."/>
            <person name="Gribskov M."/>
            <person name="dePamphilis C."/>
            <person name="Albert V.A."/>
            <person name="Aono N."/>
            <person name="Aoyama T."/>
            <person name="Ambrose B.A."/>
            <person name="Ashton N.W."/>
            <person name="Axtell M.J."/>
            <person name="Barker E."/>
            <person name="Barker M.S."/>
            <person name="Bennetzen J.L."/>
            <person name="Bonawitz N.D."/>
            <person name="Chapple C."/>
            <person name="Cheng C."/>
            <person name="Correa L.G."/>
            <person name="Dacre M."/>
            <person name="DeBarry J."/>
            <person name="Dreyer I."/>
            <person name="Elias M."/>
            <person name="Engstrom E.M."/>
            <person name="Estelle M."/>
            <person name="Feng L."/>
            <person name="Finet C."/>
            <person name="Floyd S.K."/>
            <person name="Frommer W.B."/>
            <person name="Fujita T."/>
            <person name="Gramzow L."/>
            <person name="Gutensohn M."/>
            <person name="Harholt J."/>
            <person name="Hattori M."/>
            <person name="Heyl A."/>
            <person name="Hirai T."/>
            <person name="Hiwatashi Y."/>
            <person name="Ishikawa M."/>
            <person name="Iwata M."/>
            <person name="Karol K.G."/>
            <person name="Koehler B."/>
            <person name="Kolukisaoglu U."/>
            <person name="Kubo M."/>
            <person name="Kurata T."/>
            <person name="Lalonde S."/>
            <person name="Li K."/>
            <person name="Li Y."/>
            <person name="Litt A."/>
            <person name="Lyons E."/>
            <person name="Manning G."/>
            <person name="Maruyama T."/>
            <person name="Michael T.P."/>
            <person name="Mikami K."/>
            <person name="Miyazaki S."/>
            <person name="Morinaga S."/>
            <person name="Murata T."/>
            <person name="Mueller-Roeber B."/>
            <person name="Nelson D.R."/>
            <person name="Obara M."/>
            <person name="Oguri Y."/>
            <person name="Olmstead R.G."/>
            <person name="Onodera N."/>
            <person name="Petersen B.L."/>
            <person name="Pils B."/>
            <person name="Prigge M."/>
            <person name="Rensing S.A."/>
            <person name="Riano-Pachon D.M."/>
            <person name="Roberts A.W."/>
            <person name="Sato Y."/>
            <person name="Scheller H.V."/>
            <person name="Schulz B."/>
            <person name="Schulz C."/>
            <person name="Shakirov E.V."/>
            <person name="Shibagaki N."/>
            <person name="Shinohara N."/>
            <person name="Shippen D.E."/>
            <person name="Soerensen I."/>
            <person name="Sotooka R."/>
            <person name="Sugimoto N."/>
            <person name="Sugita M."/>
            <person name="Sumikawa N."/>
            <person name="Tanurdzic M."/>
            <person name="Theissen G."/>
            <person name="Ulvskov P."/>
            <person name="Wakazuki S."/>
            <person name="Weng J.K."/>
            <person name="Willats W.W."/>
            <person name="Wipf D."/>
            <person name="Wolf P.G."/>
            <person name="Yang L."/>
            <person name="Zimmer A.D."/>
            <person name="Zhu Q."/>
            <person name="Mitros T."/>
            <person name="Hellsten U."/>
            <person name="Loque D."/>
            <person name="Otillar R."/>
            <person name="Salamov A."/>
            <person name="Schmutz J."/>
            <person name="Shapiro H."/>
            <person name="Lindquist E."/>
            <person name="Lucas S."/>
            <person name="Rokhsar D."/>
            <person name="Grigoriev I.V."/>
        </authorList>
    </citation>
    <scope>NUCLEOTIDE SEQUENCE [LARGE SCALE GENOMIC DNA]</scope>
</reference>
<evidence type="ECO:0000313" key="10">
    <source>
        <dbReference type="Proteomes" id="UP000001514"/>
    </source>
</evidence>
<dbReference type="FunFam" id="3.30.450.30:FF:000001">
    <property type="entry name" value="Profilin"/>
    <property type="match status" value="1"/>
</dbReference>
<comment type="subunit">
    <text evidence="6">Occurs in many kinds of cells as a complex with monomeric actin in a 1:1 ratio.</text>
</comment>
<evidence type="ECO:0000313" key="8">
    <source>
        <dbReference type="EMBL" id="EFJ14815.1"/>
    </source>
</evidence>
<evidence type="ECO:0000256" key="6">
    <source>
        <dbReference type="RuleBase" id="RU003908"/>
    </source>
</evidence>